<protein>
    <submittedName>
        <fullName evidence="2">Uncharacterized protein</fullName>
    </submittedName>
</protein>
<feature type="compositionally biased region" description="Polar residues" evidence="1">
    <location>
        <begin position="16"/>
        <end position="25"/>
    </location>
</feature>
<feature type="region of interest" description="Disordered" evidence="1">
    <location>
        <begin position="1"/>
        <end position="25"/>
    </location>
</feature>
<keyword evidence="3" id="KW-1185">Reference proteome</keyword>
<comment type="caution">
    <text evidence="2">The sequence shown here is derived from an EMBL/GenBank/DDBJ whole genome shotgun (WGS) entry which is preliminary data.</text>
</comment>
<dbReference type="OrthoDB" id="57346at2759"/>
<evidence type="ECO:0000256" key="1">
    <source>
        <dbReference type="SAM" id="MobiDB-lite"/>
    </source>
</evidence>
<dbReference type="AlphaFoldDB" id="A0A9K3P941"/>
<name>A0A9K3P941_9STRA</name>
<reference evidence="2" key="2">
    <citation type="submission" date="2021-04" db="EMBL/GenBank/DDBJ databases">
        <authorList>
            <person name="Podell S."/>
        </authorList>
    </citation>
    <scope>NUCLEOTIDE SEQUENCE</scope>
    <source>
        <strain evidence="2">Hildebrandi</strain>
    </source>
</reference>
<reference evidence="2" key="1">
    <citation type="journal article" date="2021" name="Sci. Rep.">
        <title>Diploid genomic architecture of Nitzschia inconspicua, an elite biomass production diatom.</title>
        <authorList>
            <person name="Oliver A."/>
            <person name="Podell S."/>
            <person name="Pinowska A."/>
            <person name="Traller J.C."/>
            <person name="Smith S.R."/>
            <person name="McClure R."/>
            <person name="Beliaev A."/>
            <person name="Bohutskyi P."/>
            <person name="Hill E.A."/>
            <person name="Rabines A."/>
            <person name="Zheng H."/>
            <person name="Allen L.Z."/>
            <person name="Kuo A."/>
            <person name="Grigoriev I.V."/>
            <person name="Allen A.E."/>
            <person name="Hazlebeck D."/>
            <person name="Allen E.E."/>
        </authorList>
    </citation>
    <scope>NUCLEOTIDE SEQUENCE</scope>
    <source>
        <strain evidence="2">Hildebrandi</strain>
    </source>
</reference>
<accession>A0A9K3P941</accession>
<evidence type="ECO:0000313" key="3">
    <source>
        <dbReference type="Proteomes" id="UP000693970"/>
    </source>
</evidence>
<evidence type="ECO:0000313" key="2">
    <source>
        <dbReference type="EMBL" id="KAG7338817.1"/>
    </source>
</evidence>
<organism evidence="2 3">
    <name type="scientific">Nitzschia inconspicua</name>
    <dbReference type="NCBI Taxonomy" id="303405"/>
    <lineage>
        <taxon>Eukaryota</taxon>
        <taxon>Sar</taxon>
        <taxon>Stramenopiles</taxon>
        <taxon>Ochrophyta</taxon>
        <taxon>Bacillariophyta</taxon>
        <taxon>Bacillariophyceae</taxon>
        <taxon>Bacillariophycidae</taxon>
        <taxon>Bacillariales</taxon>
        <taxon>Bacillariaceae</taxon>
        <taxon>Nitzschia</taxon>
    </lineage>
</organism>
<sequence length="95" mass="10444">MNQGIDSVGPNMETPRISNGRSTNISLEELTRQLEASRKRLETADQRLNGLVSEGSLTTIVRTNPTDDSFDGSIDELVNNADGSIEVNHRRFADV</sequence>
<dbReference type="EMBL" id="JAGRRH010000048">
    <property type="protein sequence ID" value="KAG7338817.1"/>
    <property type="molecule type" value="Genomic_DNA"/>
</dbReference>
<proteinExistence type="predicted"/>
<gene>
    <name evidence="2" type="ORF">IV203_006843</name>
</gene>
<dbReference type="Proteomes" id="UP000693970">
    <property type="component" value="Unassembled WGS sequence"/>
</dbReference>